<proteinExistence type="predicted"/>
<evidence type="ECO:0000313" key="2">
    <source>
        <dbReference type="EMBL" id="KAA6441387.1"/>
    </source>
</evidence>
<dbReference type="Pfam" id="PF01261">
    <property type="entry name" value="AP_endonuc_2"/>
    <property type="match status" value="1"/>
</dbReference>
<sequence length="307" mass="35117">MNRRNFMNTALATAGILTGFEAIADEHAAPFRFENKMSLKILGTNWGYEGTTDSFCAAVKKEGYDGIEMWWPSSKEKQTELFSALKKYDLEVGYLCGSGEKDYAVHLDAFRKSINEATTQFDKKPLYINCHSGKDFFTYEQNKAFIDHTTEASSKSGIPIYHETHRGRMLFAAHVTRNFIEKNPELRLTLDVSHWCNVHESLLQDQQETVRLALSRVGHIHSRIGHEEGPQVNDPRAPEWEAAVKAHLGWWDAVVEQKVKSGGILTVLTEFGPPNYLPTLPYTNQPLADQWAINVHMMHLFRKRYIR</sequence>
<dbReference type="OrthoDB" id="2555274at2"/>
<name>A0A5M8QYT7_9BACT</name>
<dbReference type="Gene3D" id="3.20.20.150">
    <property type="entry name" value="Divalent-metal-dependent TIM barrel enzymes"/>
    <property type="match status" value="1"/>
</dbReference>
<comment type="caution">
    <text evidence="2">The sequence shown here is derived from an EMBL/GenBank/DDBJ whole genome shotgun (WGS) entry which is preliminary data.</text>
</comment>
<dbReference type="SUPFAM" id="SSF51658">
    <property type="entry name" value="Xylose isomerase-like"/>
    <property type="match status" value="1"/>
</dbReference>
<dbReference type="EMBL" id="VBSN01000016">
    <property type="protein sequence ID" value="KAA6441387.1"/>
    <property type="molecule type" value="Genomic_DNA"/>
</dbReference>
<reference evidence="2 3" key="1">
    <citation type="submission" date="2019-05" db="EMBL/GenBank/DDBJ databases">
        <authorList>
            <person name="Qu J.-H."/>
        </authorList>
    </citation>
    <scope>NUCLEOTIDE SEQUENCE [LARGE SCALE GENOMIC DNA]</scope>
    <source>
        <strain evidence="2 3">NS28</strain>
    </source>
</reference>
<dbReference type="InterPro" id="IPR013022">
    <property type="entry name" value="Xyl_isomerase-like_TIM-brl"/>
</dbReference>
<keyword evidence="2" id="KW-0413">Isomerase</keyword>
<gene>
    <name evidence="2" type="ORF">FEM33_02430</name>
</gene>
<organism evidence="2 3">
    <name type="scientific">Dyadobacter flavalbus</name>
    <dbReference type="NCBI Taxonomy" id="2579942"/>
    <lineage>
        <taxon>Bacteria</taxon>
        <taxon>Pseudomonadati</taxon>
        <taxon>Bacteroidota</taxon>
        <taxon>Cytophagia</taxon>
        <taxon>Cytophagales</taxon>
        <taxon>Spirosomataceae</taxon>
        <taxon>Dyadobacter</taxon>
    </lineage>
</organism>
<dbReference type="Proteomes" id="UP000323994">
    <property type="component" value="Unassembled WGS sequence"/>
</dbReference>
<feature type="domain" description="Xylose isomerase-like TIM barrel" evidence="1">
    <location>
        <begin position="57"/>
        <end position="221"/>
    </location>
</feature>
<keyword evidence="3" id="KW-1185">Reference proteome</keyword>
<dbReference type="AlphaFoldDB" id="A0A5M8QYT7"/>
<protein>
    <submittedName>
        <fullName evidence="2">Sugar phosphate isomerase/epimerase</fullName>
    </submittedName>
</protein>
<dbReference type="InterPro" id="IPR036237">
    <property type="entry name" value="Xyl_isomerase-like_sf"/>
</dbReference>
<accession>A0A5M8QYT7</accession>
<evidence type="ECO:0000313" key="3">
    <source>
        <dbReference type="Proteomes" id="UP000323994"/>
    </source>
</evidence>
<evidence type="ECO:0000259" key="1">
    <source>
        <dbReference type="Pfam" id="PF01261"/>
    </source>
</evidence>
<dbReference type="GO" id="GO:0016853">
    <property type="term" value="F:isomerase activity"/>
    <property type="evidence" value="ECO:0007669"/>
    <property type="project" value="UniProtKB-KW"/>
</dbReference>